<dbReference type="PANTHER" id="PTHR31945">
    <property type="entry name" value="TRANSCRIPTION FACTOR SCREAM2-RELATED"/>
    <property type="match status" value="1"/>
</dbReference>
<comment type="subcellular location">
    <subcellularLocation>
        <location evidence="1">Nucleus</location>
    </subcellularLocation>
</comment>
<accession>A0AAV7G8X7</accession>
<dbReference type="InterPro" id="IPR051358">
    <property type="entry name" value="TF_AMS/ICE1/BHLH6-like"/>
</dbReference>
<proteinExistence type="predicted"/>
<dbReference type="InterPro" id="IPR054502">
    <property type="entry name" value="bHLH-TF_ACT-like_plant"/>
</dbReference>
<keyword evidence="2" id="KW-0539">Nucleus</keyword>
<evidence type="ECO:0000256" key="1">
    <source>
        <dbReference type="ARBA" id="ARBA00004123"/>
    </source>
</evidence>
<feature type="domain" description="Plant bHLH transcription factor ACT-like" evidence="3">
    <location>
        <begin position="10"/>
        <end position="82"/>
    </location>
</feature>
<dbReference type="GO" id="GO:0005634">
    <property type="term" value="C:nucleus"/>
    <property type="evidence" value="ECO:0007669"/>
    <property type="project" value="UniProtKB-SubCell"/>
</dbReference>
<dbReference type="GO" id="GO:0003700">
    <property type="term" value="F:DNA-binding transcription factor activity"/>
    <property type="evidence" value="ECO:0007669"/>
    <property type="project" value="TreeGrafter"/>
</dbReference>
<comment type="caution">
    <text evidence="4">The sequence shown here is derived from an EMBL/GenBank/DDBJ whole genome shotgun (WGS) entry which is preliminary data.</text>
</comment>
<dbReference type="GO" id="GO:0043565">
    <property type="term" value="F:sequence-specific DNA binding"/>
    <property type="evidence" value="ECO:0007669"/>
    <property type="project" value="TreeGrafter"/>
</dbReference>
<dbReference type="Pfam" id="PF22754">
    <property type="entry name" value="bHLH-TF_ACT-like_plant"/>
    <property type="match status" value="1"/>
</dbReference>
<sequence>MDVHGFQFDVERREGDTRIEICCAAKPGLLLSTVSTLEAFGLDIQQCVVSCFNDFGLQASCSENMEQRAVMSSEDIKQALFRNAG</sequence>
<organism evidence="4 5">
    <name type="scientific">Dendrobium chrysotoxum</name>
    <name type="common">Orchid</name>
    <dbReference type="NCBI Taxonomy" id="161865"/>
    <lineage>
        <taxon>Eukaryota</taxon>
        <taxon>Viridiplantae</taxon>
        <taxon>Streptophyta</taxon>
        <taxon>Embryophyta</taxon>
        <taxon>Tracheophyta</taxon>
        <taxon>Spermatophyta</taxon>
        <taxon>Magnoliopsida</taxon>
        <taxon>Liliopsida</taxon>
        <taxon>Asparagales</taxon>
        <taxon>Orchidaceae</taxon>
        <taxon>Epidendroideae</taxon>
        <taxon>Malaxideae</taxon>
        <taxon>Dendrobiinae</taxon>
        <taxon>Dendrobium</taxon>
    </lineage>
</organism>
<evidence type="ECO:0000313" key="5">
    <source>
        <dbReference type="Proteomes" id="UP000775213"/>
    </source>
</evidence>
<evidence type="ECO:0000313" key="4">
    <source>
        <dbReference type="EMBL" id="KAH0452212.1"/>
    </source>
</evidence>
<evidence type="ECO:0000256" key="2">
    <source>
        <dbReference type="ARBA" id="ARBA00023242"/>
    </source>
</evidence>
<name>A0AAV7G8X7_DENCH</name>
<gene>
    <name evidence="4" type="ORF">IEQ34_019511</name>
</gene>
<dbReference type="Proteomes" id="UP000775213">
    <property type="component" value="Unassembled WGS sequence"/>
</dbReference>
<reference evidence="4 5" key="1">
    <citation type="journal article" date="2021" name="Hortic Res">
        <title>Chromosome-scale assembly of the Dendrobium chrysotoxum genome enhances the understanding of orchid evolution.</title>
        <authorList>
            <person name="Zhang Y."/>
            <person name="Zhang G.Q."/>
            <person name="Zhang D."/>
            <person name="Liu X.D."/>
            <person name="Xu X.Y."/>
            <person name="Sun W.H."/>
            <person name="Yu X."/>
            <person name="Zhu X."/>
            <person name="Wang Z.W."/>
            <person name="Zhao X."/>
            <person name="Zhong W.Y."/>
            <person name="Chen H."/>
            <person name="Yin W.L."/>
            <person name="Huang T."/>
            <person name="Niu S.C."/>
            <person name="Liu Z.J."/>
        </authorList>
    </citation>
    <scope>NUCLEOTIDE SEQUENCE [LARGE SCALE GENOMIC DNA]</scope>
    <source>
        <strain evidence="4">Lindl</strain>
    </source>
</reference>
<dbReference type="PANTHER" id="PTHR31945:SF61">
    <property type="entry name" value="TRANSCRIPTION FACTOR BHLH3"/>
    <property type="match status" value="1"/>
</dbReference>
<keyword evidence="5" id="KW-1185">Reference proteome</keyword>
<dbReference type="AlphaFoldDB" id="A0AAV7G8X7"/>
<dbReference type="EMBL" id="JAGFBR010000017">
    <property type="protein sequence ID" value="KAH0452212.1"/>
    <property type="molecule type" value="Genomic_DNA"/>
</dbReference>
<evidence type="ECO:0000259" key="3">
    <source>
        <dbReference type="Pfam" id="PF22754"/>
    </source>
</evidence>
<protein>
    <recommendedName>
        <fullName evidence="3">Plant bHLH transcription factor ACT-like domain-containing protein</fullName>
    </recommendedName>
</protein>